<dbReference type="Pfam" id="PF00172">
    <property type="entry name" value="Zn_clus"/>
    <property type="match status" value="1"/>
</dbReference>
<accession>A0A9W9DS56</accession>
<dbReference type="GO" id="GO:0006351">
    <property type="term" value="P:DNA-templated transcription"/>
    <property type="evidence" value="ECO:0007669"/>
    <property type="project" value="InterPro"/>
</dbReference>
<dbReference type="PANTHER" id="PTHR47338">
    <property type="entry name" value="ZN(II)2CYS6 TRANSCRIPTION FACTOR (EUROFUNG)-RELATED"/>
    <property type="match status" value="1"/>
</dbReference>
<feature type="region of interest" description="Disordered" evidence="6">
    <location>
        <begin position="327"/>
        <end position="360"/>
    </location>
</feature>
<name>A0A9W9DS56_9AGAR</name>
<evidence type="ECO:0000256" key="6">
    <source>
        <dbReference type="SAM" id="MobiDB-lite"/>
    </source>
</evidence>
<dbReference type="GO" id="GO:0000981">
    <property type="term" value="F:DNA-binding transcription factor activity, RNA polymerase II-specific"/>
    <property type="evidence" value="ECO:0007669"/>
    <property type="project" value="InterPro"/>
</dbReference>
<protein>
    <recommendedName>
        <fullName evidence="7">Zn(2)-C6 fungal-type domain-containing protein</fullName>
    </recommendedName>
</protein>
<evidence type="ECO:0000313" key="8">
    <source>
        <dbReference type="EMBL" id="KAJ4482829.1"/>
    </source>
</evidence>
<dbReference type="CDD" id="cd00067">
    <property type="entry name" value="GAL4"/>
    <property type="match status" value="1"/>
</dbReference>
<feature type="domain" description="Zn(2)-C6 fungal-type" evidence="7">
    <location>
        <begin position="18"/>
        <end position="50"/>
    </location>
</feature>
<reference evidence="8" key="1">
    <citation type="submission" date="2022-08" db="EMBL/GenBank/DDBJ databases">
        <authorList>
            <consortium name="DOE Joint Genome Institute"/>
            <person name="Min B."/>
            <person name="Riley R."/>
            <person name="Sierra-Patev S."/>
            <person name="Naranjo-Ortiz M."/>
            <person name="Looney B."/>
            <person name="Konkel Z."/>
            <person name="Slot J.C."/>
            <person name="Sakamoto Y."/>
            <person name="Steenwyk J.L."/>
            <person name="Rokas A."/>
            <person name="Carro J."/>
            <person name="Camarero S."/>
            <person name="Ferreira P."/>
            <person name="Molpeceres G."/>
            <person name="Ruiz-Duenas F.J."/>
            <person name="Serrano A."/>
            <person name="Henrissat B."/>
            <person name="Drula E."/>
            <person name="Hughes K.W."/>
            <person name="Mata J.L."/>
            <person name="Ishikawa N.K."/>
            <person name="Vargas-Isla R."/>
            <person name="Ushijima S."/>
            <person name="Smith C.A."/>
            <person name="Ahrendt S."/>
            <person name="Andreopoulos W."/>
            <person name="He G."/>
            <person name="Labutti K."/>
            <person name="Lipzen A."/>
            <person name="Ng V."/>
            <person name="Sandor L."/>
            <person name="Barry K."/>
            <person name="Martinez A.T."/>
            <person name="Xiao Y."/>
            <person name="Gibbons J.G."/>
            <person name="Terashima K."/>
            <person name="Hibbett D.S."/>
            <person name="Grigoriev I.V."/>
        </authorList>
    </citation>
    <scope>NUCLEOTIDE SEQUENCE</scope>
    <source>
        <strain evidence="8">Sp2 HRB7682 ss15</strain>
    </source>
</reference>
<dbReference type="SUPFAM" id="SSF57701">
    <property type="entry name" value="Zn2/Cys6 DNA-binding domain"/>
    <property type="match status" value="1"/>
</dbReference>
<evidence type="ECO:0000256" key="4">
    <source>
        <dbReference type="ARBA" id="ARBA00023163"/>
    </source>
</evidence>
<keyword evidence="2" id="KW-0479">Metal-binding</keyword>
<feature type="region of interest" description="Disordered" evidence="6">
    <location>
        <begin position="77"/>
        <end position="108"/>
    </location>
</feature>
<comment type="caution">
    <text evidence="8">The sequence shown here is derived from an EMBL/GenBank/DDBJ whole genome shotgun (WGS) entry which is preliminary data.</text>
</comment>
<dbReference type="AlphaFoldDB" id="A0A9W9DS56"/>
<organism evidence="8 9">
    <name type="scientific">Lentinula lateritia</name>
    <dbReference type="NCBI Taxonomy" id="40482"/>
    <lineage>
        <taxon>Eukaryota</taxon>
        <taxon>Fungi</taxon>
        <taxon>Dikarya</taxon>
        <taxon>Basidiomycota</taxon>
        <taxon>Agaricomycotina</taxon>
        <taxon>Agaricomycetes</taxon>
        <taxon>Agaricomycetidae</taxon>
        <taxon>Agaricales</taxon>
        <taxon>Marasmiineae</taxon>
        <taxon>Omphalotaceae</taxon>
        <taxon>Lentinula</taxon>
    </lineage>
</organism>
<evidence type="ECO:0000256" key="2">
    <source>
        <dbReference type="ARBA" id="ARBA00022723"/>
    </source>
</evidence>
<dbReference type="PANTHER" id="PTHR47338:SF29">
    <property type="entry name" value="ZN(2)-C6 FUNGAL-TYPE DOMAIN-CONTAINING PROTEIN"/>
    <property type="match status" value="1"/>
</dbReference>
<keyword evidence="4" id="KW-0804">Transcription</keyword>
<keyword evidence="5" id="KW-0539">Nucleus</keyword>
<dbReference type="CDD" id="cd12148">
    <property type="entry name" value="fungal_TF_MHR"/>
    <property type="match status" value="1"/>
</dbReference>
<reference evidence="8" key="2">
    <citation type="journal article" date="2023" name="Proc. Natl. Acad. Sci. U.S.A.">
        <title>A global phylogenomic analysis of the shiitake genus Lentinula.</title>
        <authorList>
            <person name="Sierra-Patev S."/>
            <person name="Min B."/>
            <person name="Naranjo-Ortiz M."/>
            <person name="Looney B."/>
            <person name="Konkel Z."/>
            <person name="Slot J.C."/>
            <person name="Sakamoto Y."/>
            <person name="Steenwyk J.L."/>
            <person name="Rokas A."/>
            <person name="Carro J."/>
            <person name="Camarero S."/>
            <person name="Ferreira P."/>
            <person name="Molpeceres G."/>
            <person name="Ruiz-Duenas F.J."/>
            <person name="Serrano A."/>
            <person name="Henrissat B."/>
            <person name="Drula E."/>
            <person name="Hughes K.W."/>
            <person name="Mata J.L."/>
            <person name="Ishikawa N.K."/>
            <person name="Vargas-Isla R."/>
            <person name="Ushijima S."/>
            <person name="Smith C.A."/>
            <person name="Donoghue J."/>
            <person name="Ahrendt S."/>
            <person name="Andreopoulos W."/>
            <person name="He G."/>
            <person name="LaButti K."/>
            <person name="Lipzen A."/>
            <person name="Ng V."/>
            <person name="Riley R."/>
            <person name="Sandor L."/>
            <person name="Barry K."/>
            <person name="Martinez A.T."/>
            <person name="Xiao Y."/>
            <person name="Gibbons J.G."/>
            <person name="Terashima K."/>
            <person name="Grigoriev I.V."/>
            <person name="Hibbett D."/>
        </authorList>
    </citation>
    <scope>NUCLEOTIDE SEQUENCE</scope>
    <source>
        <strain evidence="8">Sp2 HRB7682 ss15</strain>
    </source>
</reference>
<evidence type="ECO:0000313" key="9">
    <source>
        <dbReference type="Proteomes" id="UP001150238"/>
    </source>
</evidence>
<dbReference type="Gene3D" id="4.10.240.10">
    <property type="entry name" value="Zn(2)-C6 fungal-type DNA-binding domain"/>
    <property type="match status" value="1"/>
</dbReference>
<dbReference type="GO" id="GO:0008270">
    <property type="term" value="F:zinc ion binding"/>
    <property type="evidence" value="ECO:0007669"/>
    <property type="project" value="InterPro"/>
</dbReference>
<feature type="compositionally biased region" description="Low complexity" evidence="6">
    <location>
        <begin position="327"/>
        <end position="338"/>
    </location>
</feature>
<dbReference type="EMBL" id="JANVFS010000013">
    <property type="protein sequence ID" value="KAJ4482829.1"/>
    <property type="molecule type" value="Genomic_DNA"/>
</dbReference>
<feature type="compositionally biased region" description="Low complexity" evidence="6">
    <location>
        <begin position="121"/>
        <end position="139"/>
    </location>
</feature>
<dbReference type="InterPro" id="IPR050815">
    <property type="entry name" value="TF_fung"/>
</dbReference>
<dbReference type="PROSITE" id="PS50048">
    <property type="entry name" value="ZN2_CY6_FUNGAL_2"/>
    <property type="match status" value="1"/>
</dbReference>
<dbReference type="GO" id="GO:0003677">
    <property type="term" value="F:DNA binding"/>
    <property type="evidence" value="ECO:0007669"/>
    <property type="project" value="InterPro"/>
</dbReference>
<evidence type="ECO:0000256" key="5">
    <source>
        <dbReference type="ARBA" id="ARBA00023242"/>
    </source>
</evidence>
<feature type="compositionally biased region" description="Polar residues" evidence="6">
    <location>
        <begin position="339"/>
        <end position="355"/>
    </location>
</feature>
<dbReference type="Pfam" id="PF04082">
    <property type="entry name" value="Fungal_trans"/>
    <property type="match status" value="1"/>
</dbReference>
<proteinExistence type="predicted"/>
<comment type="subcellular location">
    <subcellularLocation>
        <location evidence="1">Nucleus</location>
    </subcellularLocation>
</comment>
<dbReference type="SMART" id="SM00906">
    <property type="entry name" value="Fungal_trans"/>
    <property type="match status" value="1"/>
</dbReference>
<dbReference type="InterPro" id="IPR036864">
    <property type="entry name" value="Zn2-C6_fun-type_DNA-bd_sf"/>
</dbReference>
<evidence type="ECO:0000256" key="3">
    <source>
        <dbReference type="ARBA" id="ARBA00023015"/>
    </source>
</evidence>
<dbReference type="Proteomes" id="UP001150238">
    <property type="component" value="Unassembled WGS sequence"/>
</dbReference>
<evidence type="ECO:0000256" key="1">
    <source>
        <dbReference type="ARBA" id="ARBA00004123"/>
    </source>
</evidence>
<dbReference type="InterPro" id="IPR001138">
    <property type="entry name" value="Zn2Cys6_DnaBD"/>
</dbReference>
<sequence>MPTKKSSSGHTPLQRGLACLSCRKRKLKCDGQKPVCTPCIKMKRADECEYEDRRQKSRTQKLKEKLAMLEDRIKELEGTEQTTSGDISSSHSGSPDTFDLSGTNTLDDVDQNQISLNNAWPATSAEPSSNSSSSSLLSASGSPLASAMGMVWGDTSGGGEQAFEISPFTGMSSSMFPDMPHWDPTTPLPFENKKILLELFIAHRHQCWFFSDTTRLDILSNGESIVGVPEPHPALMNALYLLACHFSRSPYFSELESTFLTRALREITVALDNQDRLVDVVQASSLLAIYFYANSRILEGYCHSFSAARLAVGLGLHQIQFTDLARPSSSSSAERSSPTGVMNLTATGSPSSIASSPPKDHSELRERISTFWQVFMVDRCWSVANGLPVALPDGEHHQGRIKTPWPDAALDDLVTTAGVFDPLGNPVYMPSLKAKAAALYERTFRLSSSVQPNWAELAATSNALQRFLTSLPLFLGFEPWRNQAPFLDVELLTIHTVVNVCTIHINKNNLEMENLQAANYVLTLIRQLGQTDYEWLDPLISACWMTVAKLYLQILSLSGSAVANALPVFSVDQELDVLVDAMKTLSAFFPLAGEHARKIEQERALILSSI</sequence>
<dbReference type="InterPro" id="IPR007219">
    <property type="entry name" value="XnlR_reg_dom"/>
</dbReference>
<keyword evidence="3" id="KW-0805">Transcription regulation</keyword>
<evidence type="ECO:0000259" key="7">
    <source>
        <dbReference type="PROSITE" id="PS50048"/>
    </source>
</evidence>
<dbReference type="SMART" id="SM00066">
    <property type="entry name" value="GAL4"/>
    <property type="match status" value="1"/>
</dbReference>
<feature type="region of interest" description="Disordered" evidence="6">
    <location>
        <begin position="120"/>
        <end position="139"/>
    </location>
</feature>
<dbReference type="GO" id="GO:0005634">
    <property type="term" value="C:nucleus"/>
    <property type="evidence" value="ECO:0007669"/>
    <property type="project" value="UniProtKB-SubCell"/>
</dbReference>
<gene>
    <name evidence="8" type="ORF">C8J55DRAFT_488383</name>
</gene>
<feature type="compositionally biased region" description="Low complexity" evidence="6">
    <location>
        <begin position="84"/>
        <end position="94"/>
    </location>
</feature>
<dbReference type="PROSITE" id="PS00463">
    <property type="entry name" value="ZN2_CY6_FUNGAL_1"/>
    <property type="match status" value="1"/>
</dbReference>